<evidence type="ECO:0000313" key="2">
    <source>
        <dbReference type="EMBL" id="KAG9701152.1"/>
    </source>
</evidence>
<gene>
    <name evidence="2" type="ORF">KCU76_g239</name>
</gene>
<feature type="region of interest" description="Disordered" evidence="1">
    <location>
        <begin position="123"/>
        <end position="145"/>
    </location>
</feature>
<feature type="compositionally biased region" description="Low complexity" evidence="1">
    <location>
        <begin position="135"/>
        <end position="145"/>
    </location>
</feature>
<sequence>MRCFNLLKCCKADTAGDLDCLPPARAIELKKTSPKRVNSFLPTSTRPIPELDVSPSSSTSMAMFDFEAMISIPPRINSFTTQGNFEDVDLSSPVIFSSPPSQARKVLSSPFEDHYEVGYTLAIDGTSSSDDDESSYTSSSCSTEPSVLFEEPNRVSSFGTCPSPFDDEHELEQDIEYAPTTSSSNNEYTQRAMEYQRVCLLFGPGSVEYNNLQRDHALAVLEGIKPQRNDPLSPSLVKTLAETMGKNPQC</sequence>
<dbReference type="EMBL" id="JAHFXF010000004">
    <property type="protein sequence ID" value="KAG9701152.1"/>
    <property type="molecule type" value="Genomic_DNA"/>
</dbReference>
<dbReference type="AlphaFoldDB" id="A0A9P8EXQ4"/>
<comment type="caution">
    <text evidence="2">The sequence shown here is derived from an EMBL/GenBank/DDBJ whole genome shotgun (WGS) entry which is preliminary data.</text>
</comment>
<protein>
    <submittedName>
        <fullName evidence="2">Uncharacterized protein</fullName>
    </submittedName>
</protein>
<accession>A0A9P8EXQ4</accession>
<evidence type="ECO:0000313" key="3">
    <source>
        <dbReference type="Proteomes" id="UP000779574"/>
    </source>
</evidence>
<dbReference type="Proteomes" id="UP000779574">
    <property type="component" value="Unassembled WGS sequence"/>
</dbReference>
<feature type="non-terminal residue" evidence="2">
    <location>
        <position position="250"/>
    </location>
</feature>
<reference evidence="2" key="2">
    <citation type="submission" date="2021-08" db="EMBL/GenBank/DDBJ databases">
        <authorList>
            <person name="Gostincar C."/>
            <person name="Sun X."/>
            <person name="Song Z."/>
            <person name="Gunde-Cimerman N."/>
        </authorList>
    </citation>
    <scope>NUCLEOTIDE SEQUENCE</scope>
    <source>
        <strain evidence="2">EXF-9911</strain>
    </source>
</reference>
<dbReference type="OrthoDB" id="3931620at2759"/>
<name>A0A9P8EXQ4_AURME</name>
<reference evidence="2" key="1">
    <citation type="journal article" date="2021" name="J Fungi (Basel)">
        <title>Virulence traits and population genomics of the black yeast Aureobasidium melanogenum.</title>
        <authorList>
            <person name="Cernosa A."/>
            <person name="Sun X."/>
            <person name="Gostincar C."/>
            <person name="Fang C."/>
            <person name="Gunde-Cimerman N."/>
            <person name="Song Z."/>
        </authorList>
    </citation>
    <scope>NUCLEOTIDE SEQUENCE</scope>
    <source>
        <strain evidence="2">EXF-9911</strain>
    </source>
</reference>
<evidence type="ECO:0000256" key="1">
    <source>
        <dbReference type="SAM" id="MobiDB-lite"/>
    </source>
</evidence>
<organism evidence="2 3">
    <name type="scientific">Aureobasidium melanogenum</name>
    <name type="common">Aureobasidium pullulans var. melanogenum</name>
    <dbReference type="NCBI Taxonomy" id="46634"/>
    <lineage>
        <taxon>Eukaryota</taxon>
        <taxon>Fungi</taxon>
        <taxon>Dikarya</taxon>
        <taxon>Ascomycota</taxon>
        <taxon>Pezizomycotina</taxon>
        <taxon>Dothideomycetes</taxon>
        <taxon>Dothideomycetidae</taxon>
        <taxon>Dothideales</taxon>
        <taxon>Saccotheciaceae</taxon>
        <taxon>Aureobasidium</taxon>
    </lineage>
</organism>
<proteinExistence type="predicted"/>